<sequence>MSLNERVQEELEALEAILMDDISITYDEQSCLTLIKSTIFPSTANEVNKQYVCVTIEVKLPEDYPDSEPNVQLRNPRGLDDSTVNDLYKSIKEKCTEYLGQPVIFELIELIRESLTESNLPTCQCAVCLYGFSEGDSFTKTQCFHYFHSYCLYNHLETTKRHYQEEQEKLPAWQKSTKGFQAICPVCRESINCDVEELKTALPPKDLENAQNFEVTKDLRVLQDRMKQLFSYQKSKGGIIDVEAEENKLLLITETSDNGSTDTNEDPGPSDGALESDAQRGQRFDYRVSSGLNNR</sequence>
<dbReference type="EMBL" id="OU900104">
    <property type="protein sequence ID" value="CAG9855869.1"/>
    <property type="molecule type" value="Genomic_DNA"/>
</dbReference>
<dbReference type="GO" id="GO:0016567">
    <property type="term" value="P:protein ubiquitination"/>
    <property type="evidence" value="ECO:0007669"/>
    <property type="project" value="TreeGrafter"/>
</dbReference>
<feature type="domain" description="RWD" evidence="6">
    <location>
        <begin position="9"/>
        <end position="118"/>
    </location>
</feature>
<evidence type="ECO:0000313" key="7">
    <source>
        <dbReference type="EMBL" id="CAG9855869.1"/>
    </source>
</evidence>
<dbReference type="SUPFAM" id="SSF54495">
    <property type="entry name" value="UBC-like"/>
    <property type="match status" value="1"/>
</dbReference>
<dbReference type="SMART" id="SM00591">
    <property type="entry name" value="RWD"/>
    <property type="match status" value="1"/>
</dbReference>
<dbReference type="GO" id="GO:0009893">
    <property type="term" value="P:positive regulation of metabolic process"/>
    <property type="evidence" value="ECO:0007669"/>
    <property type="project" value="UniProtKB-ARBA"/>
</dbReference>
<dbReference type="SMART" id="SM00184">
    <property type="entry name" value="RING"/>
    <property type="match status" value="1"/>
</dbReference>
<dbReference type="Pfam" id="PF05773">
    <property type="entry name" value="RWD"/>
    <property type="match status" value="1"/>
</dbReference>
<evidence type="ECO:0000256" key="4">
    <source>
        <dbReference type="SAM" id="MobiDB-lite"/>
    </source>
</evidence>
<dbReference type="InterPro" id="IPR001841">
    <property type="entry name" value="Znf_RING"/>
</dbReference>
<dbReference type="FunFam" id="3.10.110.10:FF:000050">
    <property type="entry name" value="eIF-2-alpha kinase GCN2"/>
    <property type="match status" value="1"/>
</dbReference>
<dbReference type="SUPFAM" id="SSF57850">
    <property type="entry name" value="RING/U-box"/>
    <property type="match status" value="1"/>
</dbReference>
<dbReference type="GO" id="GO:0008270">
    <property type="term" value="F:zinc ion binding"/>
    <property type="evidence" value="ECO:0007669"/>
    <property type="project" value="UniProtKB-KW"/>
</dbReference>
<evidence type="ECO:0000256" key="3">
    <source>
        <dbReference type="PROSITE-ProRule" id="PRU00175"/>
    </source>
</evidence>
<dbReference type="Proteomes" id="UP001153712">
    <property type="component" value="Chromosome 11"/>
</dbReference>
<dbReference type="PROSITE" id="PS50089">
    <property type="entry name" value="ZF_RING_2"/>
    <property type="match status" value="1"/>
</dbReference>
<dbReference type="InterPro" id="IPR016135">
    <property type="entry name" value="UBQ-conjugating_enzyme/RWD"/>
</dbReference>
<dbReference type="CDD" id="cd16470">
    <property type="entry name" value="RING-H2_RNF25"/>
    <property type="match status" value="1"/>
</dbReference>
<dbReference type="InterPro" id="IPR013083">
    <property type="entry name" value="Znf_RING/FYVE/PHD"/>
</dbReference>
<dbReference type="InterPro" id="IPR039133">
    <property type="entry name" value="RNF25"/>
</dbReference>
<evidence type="ECO:0000256" key="2">
    <source>
        <dbReference type="ARBA" id="ARBA00022833"/>
    </source>
</evidence>
<feature type="domain" description="RING-type" evidence="5">
    <location>
        <begin position="125"/>
        <end position="188"/>
    </location>
</feature>
<evidence type="ECO:0000259" key="5">
    <source>
        <dbReference type="PROSITE" id="PS50089"/>
    </source>
</evidence>
<evidence type="ECO:0000259" key="6">
    <source>
        <dbReference type="PROSITE" id="PS50908"/>
    </source>
</evidence>
<dbReference type="GO" id="GO:0005634">
    <property type="term" value="C:nucleus"/>
    <property type="evidence" value="ECO:0007669"/>
    <property type="project" value="TreeGrafter"/>
</dbReference>
<keyword evidence="8" id="KW-1185">Reference proteome</keyword>
<dbReference type="GO" id="GO:0010468">
    <property type="term" value="P:regulation of gene expression"/>
    <property type="evidence" value="ECO:0007669"/>
    <property type="project" value="UniProtKB-ARBA"/>
</dbReference>
<proteinExistence type="predicted"/>
<evidence type="ECO:0008006" key="9">
    <source>
        <dbReference type="Google" id="ProtNLM"/>
    </source>
</evidence>
<accession>A0A9N9TIH9</accession>
<dbReference type="GO" id="GO:0033554">
    <property type="term" value="P:cellular response to stress"/>
    <property type="evidence" value="ECO:0007669"/>
    <property type="project" value="UniProtKB-ARBA"/>
</dbReference>
<dbReference type="FunFam" id="3.30.40.10:FF:000215">
    <property type="entry name" value="E3 ubiquitin-protein ligase RNF25"/>
    <property type="match status" value="1"/>
</dbReference>
<dbReference type="PANTHER" id="PTHR13198">
    <property type="entry name" value="RING FINGER PROTEIN 25"/>
    <property type="match status" value="1"/>
</dbReference>
<dbReference type="GO" id="GO:0051246">
    <property type="term" value="P:regulation of protein metabolic process"/>
    <property type="evidence" value="ECO:0007669"/>
    <property type="project" value="UniProtKB-ARBA"/>
</dbReference>
<protein>
    <recommendedName>
        <fullName evidence="9">E3 ubiquitin-protein ligase RNF25</fullName>
    </recommendedName>
</protein>
<dbReference type="GO" id="GO:0061630">
    <property type="term" value="F:ubiquitin protein ligase activity"/>
    <property type="evidence" value="ECO:0007669"/>
    <property type="project" value="InterPro"/>
</dbReference>
<gene>
    <name evidence="7" type="ORF">PHYEVI_LOCUS2304</name>
</gene>
<keyword evidence="1 3" id="KW-0479">Metal-binding</keyword>
<reference evidence="7" key="1">
    <citation type="submission" date="2022-01" db="EMBL/GenBank/DDBJ databases">
        <authorList>
            <person name="King R."/>
        </authorList>
    </citation>
    <scope>NUCLEOTIDE SEQUENCE</scope>
</reference>
<evidence type="ECO:0000256" key="1">
    <source>
        <dbReference type="ARBA" id="ARBA00022771"/>
    </source>
</evidence>
<dbReference type="Gene3D" id="3.30.40.10">
    <property type="entry name" value="Zinc/RING finger domain, C3HC4 (zinc finger)"/>
    <property type="match status" value="1"/>
</dbReference>
<organism evidence="7 8">
    <name type="scientific">Phyllotreta striolata</name>
    <name type="common">Striped flea beetle</name>
    <name type="synonym">Crioceris striolata</name>
    <dbReference type="NCBI Taxonomy" id="444603"/>
    <lineage>
        <taxon>Eukaryota</taxon>
        <taxon>Metazoa</taxon>
        <taxon>Ecdysozoa</taxon>
        <taxon>Arthropoda</taxon>
        <taxon>Hexapoda</taxon>
        <taxon>Insecta</taxon>
        <taxon>Pterygota</taxon>
        <taxon>Neoptera</taxon>
        <taxon>Endopterygota</taxon>
        <taxon>Coleoptera</taxon>
        <taxon>Polyphaga</taxon>
        <taxon>Cucujiformia</taxon>
        <taxon>Chrysomeloidea</taxon>
        <taxon>Chrysomelidae</taxon>
        <taxon>Galerucinae</taxon>
        <taxon>Alticini</taxon>
        <taxon>Phyllotreta</taxon>
    </lineage>
</organism>
<feature type="region of interest" description="Disordered" evidence="4">
    <location>
        <begin position="253"/>
        <end position="295"/>
    </location>
</feature>
<keyword evidence="1 3" id="KW-0863">Zinc-finger</keyword>
<feature type="compositionally biased region" description="Basic and acidic residues" evidence="4">
    <location>
        <begin position="277"/>
        <end position="286"/>
    </location>
</feature>
<evidence type="ECO:0000313" key="8">
    <source>
        <dbReference type="Proteomes" id="UP001153712"/>
    </source>
</evidence>
<dbReference type="PROSITE" id="PS50908">
    <property type="entry name" value="RWD"/>
    <property type="match status" value="1"/>
</dbReference>
<dbReference type="AlphaFoldDB" id="A0A9N9TIH9"/>
<dbReference type="InterPro" id="IPR006575">
    <property type="entry name" value="RWD_dom"/>
</dbReference>
<dbReference type="OrthoDB" id="432311at2759"/>
<feature type="compositionally biased region" description="Polar residues" evidence="4">
    <location>
        <begin position="253"/>
        <end position="262"/>
    </location>
</feature>
<name>A0A9N9TIH9_PHYSR</name>
<dbReference type="PANTHER" id="PTHR13198:SF4">
    <property type="entry name" value="E3 UBIQUITIN-PROTEIN LIGASE RNF25"/>
    <property type="match status" value="1"/>
</dbReference>
<dbReference type="Gene3D" id="3.10.110.10">
    <property type="entry name" value="Ubiquitin Conjugating Enzyme"/>
    <property type="match status" value="1"/>
</dbReference>
<dbReference type="CDD" id="cd23818">
    <property type="entry name" value="RWD_RNF25"/>
    <property type="match status" value="1"/>
</dbReference>
<keyword evidence="2" id="KW-0862">Zinc</keyword>